<evidence type="ECO:0000256" key="3">
    <source>
        <dbReference type="ARBA" id="ARBA00022821"/>
    </source>
</evidence>
<feature type="compositionally biased region" description="Polar residues" evidence="5">
    <location>
        <begin position="227"/>
        <end position="239"/>
    </location>
</feature>
<keyword evidence="2" id="KW-0472">Membrane</keyword>
<dbReference type="AlphaFoldDB" id="A0A498IW52"/>
<proteinExistence type="inferred from homology"/>
<dbReference type="PANTHER" id="PTHR43670:SF34">
    <property type="entry name" value="HSP20-LIKE CHAPERONES SUPERFAMILY PROTEIN"/>
    <property type="match status" value="1"/>
</dbReference>
<sequence length="482" mass="53870">MDLELGLKITHSVDDHVSSANLRIAKDKSGPIFVSKETETMFILTAHLKGYRRERVYIDINEDGTQIGISGEKPVQEKVMSGWIMYKKEVEMRGFRKVFRIPDGVVLDRIKAKFNAHESTLTIVMPKSVKGIRGVEIEEVKEDEVDIGRQQLTKPPAAGEVSEKDGFRGKIEEQFGELEKKKVEENHRTDAKGVDEEGSKKEIVADGAIEKDASRGVVQEEAKDSKTQSMQHQTKSVSQHSEELKVAKVKEADGVEKEKVERKELGRDQIVADKAPRISEDAEEPMNVDKTSEVTREVTRSLQEAQAIAKHETAEEYSTAEPEIETPKAGIEEHVRSRPESGKSSKLAQDRRATQEEAQVGHEKNTDGVRKEGDIVQQLPKQEPIEKGHENKIEEVSKNEEQNEEKEEDESSETEEQGDVADEESSEDMGKKDGLEKSNLLCSPFIIAGSALIVVHCFPLAASRFDEVGAQDKRLNCSQQSS</sequence>
<name>A0A498IW52_MALDO</name>
<feature type="compositionally biased region" description="Basic and acidic residues" evidence="5">
    <location>
        <begin position="290"/>
        <end position="299"/>
    </location>
</feature>
<evidence type="ECO:0000256" key="4">
    <source>
        <dbReference type="PROSITE-ProRule" id="PRU00285"/>
    </source>
</evidence>
<gene>
    <name evidence="7" type="ORF">DVH24_009362</name>
</gene>
<feature type="compositionally biased region" description="Basic and acidic residues" evidence="5">
    <location>
        <begin position="183"/>
        <end position="226"/>
    </location>
</feature>
<dbReference type="GO" id="GO:0006952">
    <property type="term" value="P:defense response"/>
    <property type="evidence" value="ECO:0007669"/>
    <property type="project" value="UniProtKB-KW"/>
</dbReference>
<feature type="compositionally biased region" description="Acidic residues" evidence="5">
    <location>
        <begin position="402"/>
        <end position="427"/>
    </location>
</feature>
<evidence type="ECO:0000256" key="1">
    <source>
        <dbReference type="ARBA" id="ARBA00004162"/>
    </source>
</evidence>
<dbReference type="CDD" id="cd00298">
    <property type="entry name" value="ACD_sHsps_p23-like"/>
    <property type="match status" value="1"/>
</dbReference>
<evidence type="ECO:0000256" key="2">
    <source>
        <dbReference type="ARBA" id="ARBA00022475"/>
    </source>
</evidence>
<dbReference type="GO" id="GO:0005886">
    <property type="term" value="C:plasma membrane"/>
    <property type="evidence" value="ECO:0007669"/>
    <property type="project" value="UniProtKB-SubCell"/>
</dbReference>
<dbReference type="GO" id="GO:0034605">
    <property type="term" value="P:cellular response to heat"/>
    <property type="evidence" value="ECO:0007669"/>
    <property type="project" value="TreeGrafter"/>
</dbReference>
<dbReference type="PROSITE" id="PS01031">
    <property type="entry name" value="SHSP"/>
    <property type="match status" value="1"/>
</dbReference>
<accession>A0A498IW52</accession>
<evidence type="ECO:0000313" key="7">
    <source>
        <dbReference type="EMBL" id="RXH85541.1"/>
    </source>
</evidence>
<evidence type="ECO:0000256" key="5">
    <source>
        <dbReference type="SAM" id="MobiDB-lite"/>
    </source>
</evidence>
<dbReference type="Gene3D" id="2.60.40.790">
    <property type="match status" value="1"/>
</dbReference>
<feature type="compositionally biased region" description="Basic and acidic residues" evidence="5">
    <location>
        <begin position="330"/>
        <end position="374"/>
    </location>
</feature>
<protein>
    <recommendedName>
        <fullName evidence="6">SHSP domain-containing protein</fullName>
    </recommendedName>
</protein>
<comment type="subcellular location">
    <subcellularLocation>
        <location evidence="1">Cell membrane</location>
        <topology evidence="1">Single-pass membrane protein</topology>
    </subcellularLocation>
</comment>
<dbReference type="EMBL" id="RDQH01000336">
    <property type="protein sequence ID" value="RXH85541.1"/>
    <property type="molecule type" value="Genomic_DNA"/>
</dbReference>
<dbReference type="SUPFAM" id="SSF49764">
    <property type="entry name" value="HSP20-like chaperones"/>
    <property type="match status" value="1"/>
</dbReference>
<keyword evidence="3" id="KW-0611">Plant defense</keyword>
<organism evidence="7 8">
    <name type="scientific">Malus domestica</name>
    <name type="common">Apple</name>
    <name type="synonym">Pyrus malus</name>
    <dbReference type="NCBI Taxonomy" id="3750"/>
    <lineage>
        <taxon>Eukaryota</taxon>
        <taxon>Viridiplantae</taxon>
        <taxon>Streptophyta</taxon>
        <taxon>Embryophyta</taxon>
        <taxon>Tracheophyta</taxon>
        <taxon>Spermatophyta</taxon>
        <taxon>Magnoliopsida</taxon>
        <taxon>eudicotyledons</taxon>
        <taxon>Gunneridae</taxon>
        <taxon>Pentapetalae</taxon>
        <taxon>rosids</taxon>
        <taxon>fabids</taxon>
        <taxon>Rosales</taxon>
        <taxon>Rosaceae</taxon>
        <taxon>Amygdaloideae</taxon>
        <taxon>Maleae</taxon>
        <taxon>Malus</taxon>
    </lineage>
</organism>
<comment type="caution">
    <text evidence="7">The sequence shown here is derived from an EMBL/GenBank/DDBJ whole genome shotgun (WGS) entry which is preliminary data.</text>
</comment>
<dbReference type="STRING" id="3750.A0A498IW52"/>
<reference evidence="7 8" key="1">
    <citation type="submission" date="2018-10" db="EMBL/GenBank/DDBJ databases">
        <title>A high-quality apple genome assembly.</title>
        <authorList>
            <person name="Hu J."/>
        </authorList>
    </citation>
    <scope>NUCLEOTIDE SEQUENCE [LARGE SCALE GENOMIC DNA]</scope>
    <source>
        <strain evidence="8">cv. HFTH1</strain>
        <tissue evidence="7">Young leaf</tissue>
    </source>
</reference>
<feature type="region of interest" description="Disordered" evidence="5">
    <location>
        <begin position="183"/>
        <end position="435"/>
    </location>
</feature>
<dbReference type="InterPro" id="IPR008978">
    <property type="entry name" value="HSP20-like_chaperone"/>
</dbReference>
<dbReference type="Proteomes" id="UP000290289">
    <property type="component" value="Chromosome 10"/>
</dbReference>
<dbReference type="InterPro" id="IPR002068">
    <property type="entry name" value="A-crystallin/Hsp20_dom"/>
</dbReference>
<evidence type="ECO:0000259" key="6">
    <source>
        <dbReference type="PROSITE" id="PS01031"/>
    </source>
</evidence>
<feature type="compositionally biased region" description="Basic and acidic residues" evidence="5">
    <location>
        <begin position="383"/>
        <end position="401"/>
    </location>
</feature>
<feature type="domain" description="SHSP" evidence="6">
    <location>
        <begin position="23"/>
        <end position="143"/>
    </location>
</feature>
<keyword evidence="2" id="KW-1003">Cell membrane</keyword>
<keyword evidence="8" id="KW-1185">Reference proteome</keyword>
<dbReference type="PANTHER" id="PTHR43670">
    <property type="entry name" value="HEAT SHOCK PROTEIN 26"/>
    <property type="match status" value="1"/>
</dbReference>
<evidence type="ECO:0000313" key="8">
    <source>
        <dbReference type="Proteomes" id="UP000290289"/>
    </source>
</evidence>
<comment type="similarity">
    <text evidence="4">Belongs to the small heat shock protein (HSP20) family.</text>
</comment>
<feature type="compositionally biased region" description="Basic and acidic residues" evidence="5">
    <location>
        <begin position="240"/>
        <end position="280"/>
    </location>
</feature>